<reference evidence="1 2" key="1">
    <citation type="submission" date="2014-07" db="EMBL/GenBank/DDBJ databases">
        <title>Draft Genome Sequence of Gephyronic Acid Producer, Cystobacter violaceus Strain Cb vi76.</title>
        <authorList>
            <person name="Stevens D.C."/>
            <person name="Young J."/>
            <person name="Carmichael R."/>
            <person name="Tan J."/>
            <person name="Taylor R.E."/>
        </authorList>
    </citation>
    <scope>NUCLEOTIDE SEQUENCE [LARGE SCALE GENOMIC DNA]</scope>
    <source>
        <strain evidence="1 2">Cb vi76</strain>
    </source>
</reference>
<evidence type="ECO:0000313" key="2">
    <source>
        <dbReference type="Proteomes" id="UP000028547"/>
    </source>
</evidence>
<dbReference type="EMBL" id="JPMI01000280">
    <property type="protein sequence ID" value="KFA88630.1"/>
    <property type="molecule type" value="Genomic_DNA"/>
</dbReference>
<organism evidence="1 2">
    <name type="scientific">Archangium violaceum Cb vi76</name>
    <dbReference type="NCBI Taxonomy" id="1406225"/>
    <lineage>
        <taxon>Bacteria</taxon>
        <taxon>Pseudomonadati</taxon>
        <taxon>Myxococcota</taxon>
        <taxon>Myxococcia</taxon>
        <taxon>Myxococcales</taxon>
        <taxon>Cystobacterineae</taxon>
        <taxon>Archangiaceae</taxon>
        <taxon>Archangium</taxon>
    </lineage>
</organism>
<dbReference type="Gene3D" id="1.10.10.10">
    <property type="entry name" value="Winged helix-like DNA-binding domain superfamily/Winged helix DNA-binding domain"/>
    <property type="match status" value="1"/>
</dbReference>
<dbReference type="InterPro" id="IPR029063">
    <property type="entry name" value="SAM-dependent_MTases_sf"/>
</dbReference>
<name>A0A084SJJ5_9BACT</name>
<dbReference type="CDD" id="cd02440">
    <property type="entry name" value="AdoMet_MTases"/>
    <property type="match status" value="1"/>
</dbReference>
<dbReference type="InterPro" id="IPR030899">
    <property type="entry name" value="MrsA"/>
</dbReference>
<gene>
    <name evidence="1" type="ORF">Q664_40110</name>
</gene>
<keyword evidence="1" id="KW-0808">Transferase</keyword>
<dbReference type="Proteomes" id="UP000028547">
    <property type="component" value="Unassembled WGS sequence"/>
</dbReference>
<dbReference type="InterPro" id="IPR036390">
    <property type="entry name" value="WH_DNA-bd_sf"/>
</dbReference>
<dbReference type="Gene3D" id="3.40.50.150">
    <property type="entry name" value="Vaccinia Virus protein VP39"/>
    <property type="match status" value="1"/>
</dbReference>
<accession>A0A084SJJ5</accession>
<sequence length="345" mass="38756">MSHGTRLEDRLIEALQPIRSFALAANLYHLFQTGLFDSLCACDSATVSELAKKHGMDEFRLSTFLRYLANEGYVTESEHAFSLTAKGRGLEEFRGWYTLMIGGYAETFLQMGDKLRMGAGNATRNAERVGVGSCAMSHYDAIPLTRRLMGHMSRGCRRLLDLGCGNALYLVEFCRMSPEIEEAWGVEPDRAGYESAVKLVRESGYDKRIHLYCDSALGFLDSGVQAAPDFTVLGFVLHEVLGQSGEEAVVGFLRRLVDRFPDLHIAVIEVDWQITNPTIMRHGLSLAYYNPYYLLHPFTGQRLETLPFWEQVFAKAGLEIVAKETTSPDVDSTRLEVGYLLRRAR</sequence>
<dbReference type="RefSeq" id="WP_043408094.1">
    <property type="nucleotide sequence ID" value="NZ_JPMI01000280.1"/>
</dbReference>
<dbReference type="InterPro" id="IPR036388">
    <property type="entry name" value="WH-like_DNA-bd_sf"/>
</dbReference>
<dbReference type="SUPFAM" id="SSF53335">
    <property type="entry name" value="S-adenosyl-L-methionine-dependent methyltransferases"/>
    <property type="match status" value="1"/>
</dbReference>
<proteinExistence type="predicted"/>
<dbReference type="GO" id="GO:0016740">
    <property type="term" value="F:transferase activity"/>
    <property type="evidence" value="ECO:0007669"/>
    <property type="project" value="UniProtKB-KW"/>
</dbReference>
<dbReference type="SUPFAM" id="SSF46785">
    <property type="entry name" value="Winged helix' DNA-binding domain"/>
    <property type="match status" value="1"/>
</dbReference>
<dbReference type="AlphaFoldDB" id="A0A084SJJ5"/>
<evidence type="ECO:0000313" key="1">
    <source>
        <dbReference type="EMBL" id="KFA88630.1"/>
    </source>
</evidence>
<dbReference type="NCBIfam" id="TIGR04543">
    <property type="entry name" value="ketoArg_3Met"/>
    <property type="match status" value="1"/>
</dbReference>
<protein>
    <submittedName>
        <fullName evidence="1">SAM-dependent methlyltransferase</fullName>
    </submittedName>
</protein>
<comment type="caution">
    <text evidence="1">The sequence shown here is derived from an EMBL/GenBank/DDBJ whole genome shotgun (WGS) entry which is preliminary data.</text>
</comment>